<organism evidence="1 2">
    <name type="scientific">Prevotella histicola JCM 15637 = DNF00424</name>
    <dbReference type="NCBI Taxonomy" id="1236504"/>
    <lineage>
        <taxon>Bacteria</taxon>
        <taxon>Pseudomonadati</taxon>
        <taxon>Bacteroidota</taxon>
        <taxon>Bacteroidia</taxon>
        <taxon>Bacteroidales</taxon>
        <taxon>Prevotellaceae</taxon>
        <taxon>Prevotella</taxon>
    </lineage>
</organism>
<dbReference type="AlphaFoldDB" id="A0AAW3FGT8"/>
<evidence type="ECO:0000313" key="1">
    <source>
        <dbReference type="EMBL" id="KGF29287.1"/>
    </source>
</evidence>
<comment type="caution">
    <text evidence="1">The sequence shown here is derived from an EMBL/GenBank/DDBJ whole genome shotgun (WGS) entry which is preliminary data.</text>
</comment>
<evidence type="ECO:0000313" key="2">
    <source>
        <dbReference type="Proteomes" id="UP000029533"/>
    </source>
</evidence>
<dbReference type="Proteomes" id="UP000029533">
    <property type="component" value="Unassembled WGS sequence"/>
</dbReference>
<sequence>MGYKTRRRWGSFIVKQIHDWKTEDALSHGKRRPFTHQKMPFYHAKEHLLQRKRASFTTLFITSCIPKGYKPQNNT</sequence>
<dbReference type="EMBL" id="JRNJ01000034">
    <property type="protein sequence ID" value="KGF29287.1"/>
    <property type="molecule type" value="Genomic_DNA"/>
</dbReference>
<protein>
    <submittedName>
        <fullName evidence="1">Uncharacterized protein</fullName>
    </submittedName>
</protein>
<accession>A0AAW3FGT8</accession>
<proteinExistence type="predicted"/>
<reference evidence="1 2" key="1">
    <citation type="submission" date="2014-07" db="EMBL/GenBank/DDBJ databases">
        <authorList>
            <person name="McCorrison J."/>
            <person name="Sanka R."/>
            <person name="Torralba M."/>
            <person name="Gillis M."/>
            <person name="Haft D.H."/>
            <person name="Methe B."/>
            <person name="Sutton G."/>
            <person name="Nelson K.E."/>
        </authorList>
    </citation>
    <scope>NUCLEOTIDE SEQUENCE [LARGE SCALE GENOMIC DNA]</scope>
    <source>
        <strain evidence="1 2">DNF00424</strain>
    </source>
</reference>
<gene>
    <name evidence="1" type="ORF">HMPREF2132_02430</name>
</gene>
<name>A0AAW3FGT8_9BACT</name>